<dbReference type="RefSeq" id="WP_091975901.1">
    <property type="nucleotide sequence ID" value="NZ_FODF01000013.1"/>
</dbReference>
<evidence type="ECO:0000313" key="11">
    <source>
        <dbReference type="EMBL" id="SEN78990.1"/>
    </source>
</evidence>
<dbReference type="EMBL" id="FODF01000013">
    <property type="protein sequence ID" value="SEN78990.1"/>
    <property type="molecule type" value="Genomic_DNA"/>
</dbReference>
<dbReference type="SUPFAM" id="SSF53187">
    <property type="entry name" value="Zn-dependent exopeptidases"/>
    <property type="match status" value="1"/>
</dbReference>
<dbReference type="PRINTS" id="PR00932">
    <property type="entry name" value="AMINO1PTASE"/>
</dbReference>
<comment type="similarity">
    <text evidence="2 9">Belongs to the peptidase M18 family.</text>
</comment>
<dbReference type="GO" id="GO:0008270">
    <property type="term" value="F:zinc ion binding"/>
    <property type="evidence" value="ECO:0007669"/>
    <property type="project" value="InterPro"/>
</dbReference>
<keyword evidence="4 9" id="KW-0645">Protease</keyword>
<dbReference type="Pfam" id="PF02127">
    <property type="entry name" value="Peptidase_M18"/>
    <property type="match status" value="1"/>
</dbReference>
<dbReference type="Proteomes" id="UP000199512">
    <property type="component" value="Unassembled WGS sequence"/>
</dbReference>
<dbReference type="OrthoDB" id="89722at2"/>
<evidence type="ECO:0000256" key="4">
    <source>
        <dbReference type="ARBA" id="ARBA00022670"/>
    </source>
</evidence>
<evidence type="ECO:0000256" key="7">
    <source>
        <dbReference type="ARBA" id="ARBA00022833"/>
    </source>
</evidence>
<dbReference type="GO" id="GO:0006508">
    <property type="term" value="P:proteolysis"/>
    <property type="evidence" value="ECO:0007669"/>
    <property type="project" value="UniProtKB-KW"/>
</dbReference>
<comment type="cofactor">
    <cofactor evidence="1 10">
        <name>Zn(2+)</name>
        <dbReference type="ChEBI" id="CHEBI:29105"/>
    </cofactor>
</comment>
<dbReference type="EC" id="3.4.11.-" evidence="10"/>
<dbReference type="GO" id="GO:0005737">
    <property type="term" value="C:cytoplasm"/>
    <property type="evidence" value="ECO:0007669"/>
    <property type="project" value="UniProtKB-ARBA"/>
</dbReference>
<dbReference type="SUPFAM" id="SSF101821">
    <property type="entry name" value="Aminopeptidase/glucanase lid domain"/>
    <property type="match status" value="1"/>
</dbReference>
<protein>
    <recommendedName>
        <fullName evidence="10">M18 family aminopeptidase</fullName>
        <ecNumber evidence="10">3.4.11.-</ecNumber>
    </recommendedName>
</protein>
<evidence type="ECO:0000256" key="9">
    <source>
        <dbReference type="RuleBase" id="RU004386"/>
    </source>
</evidence>
<evidence type="ECO:0000256" key="6">
    <source>
        <dbReference type="ARBA" id="ARBA00022801"/>
    </source>
</evidence>
<evidence type="ECO:0000256" key="8">
    <source>
        <dbReference type="ARBA" id="ARBA00023049"/>
    </source>
</evidence>
<dbReference type="STRING" id="215200.SAMN05216454_11323"/>
<dbReference type="NCBIfam" id="NF002600">
    <property type="entry name" value="PRK02256.1"/>
    <property type="match status" value="1"/>
</dbReference>
<dbReference type="PANTHER" id="PTHR28570">
    <property type="entry name" value="ASPARTYL AMINOPEPTIDASE"/>
    <property type="match status" value="1"/>
</dbReference>
<name>A0A1H8JE19_9FIRM</name>
<dbReference type="Gene3D" id="2.30.250.10">
    <property type="entry name" value="Aminopeptidase i, Domain 2"/>
    <property type="match status" value="1"/>
</dbReference>
<evidence type="ECO:0000256" key="5">
    <source>
        <dbReference type="ARBA" id="ARBA00022723"/>
    </source>
</evidence>
<keyword evidence="12" id="KW-1185">Reference proteome</keyword>
<evidence type="ECO:0000256" key="2">
    <source>
        <dbReference type="ARBA" id="ARBA00008290"/>
    </source>
</evidence>
<sequence length="459" mass="51251">MSLELKRESVWKLVDEAQHKEIFNYGERYKHFLDRAKTEREATAYIVKEAKKKGFISLEEASAKKIRVGDKIYMNHKNKAVILAVIGENLEEGMNIVGSHIDCPRLDIKANPLYEDCEMALFKTHYYGGIRKYQWPTIQLSLHGFLINSKGEKININIGEDEDDPVFFINDLLPHLGAEQNKKTLGDGITGESLNIVVGHSSYGIEDDKNPIKRMVLEILNKKYGIEEEDFNVAELEAVPSAKARDVGFDRAMVAAYGHDDRICSYANLEAILETKNPKKTAIALFVDKEEIGSVGNTSMSAKFFENFIAEIMFSQEMYSEISLRRALSRSKVLSADVTASIDPNHKGVMDERNAALSGYGICMSKYTGARGKSGCNDANAEFLAEIRDIFKENNIIWQTGELGKVDQGGGGTIAYILAEYGMEVVDMGTPMLSMHAPIELASKADAYMTKLAYKAFLK</sequence>
<keyword evidence="5 9" id="KW-0479">Metal-binding</keyword>
<dbReference type="InterPro" id="IPR023358">
    <property type="entry name" value="Peptidase_M18_dom2"/>
</dbReference>
<dbReference type="PANTHER" id="PTHR28570:SF2">
    <property type="entry name" value="M18 FAMILY AMINOPEPTIDASE 1-RELATED"/>
    <property type="match status" value="1"/>
</dbReference>
<dbReference type="GO" id="GO:0004177">
    <property type="term" value="F:aminopeptidase activity"/>
    <property type="evidence" value="ECO:0007669"/>
    <property type="project" value="UniProtKB-KW"/>
</dbReference>
<organism evidence="11 12">
    <name type="scientific">Peptostreptococcus russellii</name>
    <dbReference type="NCBI Taxonomy" id="215200"/>
    <lineage>
        <taxon>Bacteria</taxon>
        <taxon>Bacillati</taxon>
        <taxon>Bacillota</taxon>
        <taxon>Clostridia</taxon>
        <taxon>Peptostreptococcales</taxon>
        <taxon>Peptostreptococcaceae</taxon>
        <taxon>Peptostreptococcus</taxon>
    </lineage>
</organism>
<keyword evidence="8 9" id="KW-0482">Metalloprotease</keyword>
<keyword evidence="6 9" id="KW-0378">Hydrolase</keyword>
<proteinExistence type="inferred from homology"/>
<evidence type="ECO:0000256" key="1">
    <source>
        <dbReference type="ARBA" id="ARBA00001947"/>
    </source>
</evidence>
<gene>
    <name evidence="11" type="ORF">SAMN05216454_11323</name>
</gene>
<evidence type="ECO:0000256" key="10">
    <source>
        <dbReference type="RuleBase" id="RU004387"/>
    </source>
</evidence>
<dbReference type="Gene3D" id="3.40.630.10">
    <property type="entry name" value="Zn peptidases"/>
    <property type="match status" value="1"/>
</dbReference>
<keyword evidence="3 9" id="KW-0031">Aminopeptidase</keyword>
<reference evidence="11 12" key="1">
    <citation type="submission" date="2016-10" db="EMBL/GenBank/DDBJ databases">
        <authorList>
            <person name="de Groot N.N."/>
        </authorList>
    </citation>
    <scope>NUCLEOTIDE SEQUENCE [LARGE SCALE GENOMIC DNA]</scope>
    <source>
        <strain evidence="11 12">Calf135</strain>
    </source>
</reference>
<evidence type="ECO:0000313" key="12">
    <source>
        <dbReference type="Proteomes" id="UP000199512"/>
    </source>
</evidence>
<dbReference type="AlphaFoldDB" id="A0A1H8JE19"/>
<accession>A0A1H8JE19</accession>
<dbReference type="InterPro" id="IPR001948">
    <property type="entry name" value="Peptidase_M18"/>
</dbReference>
<keyword evidence="7 9" id="KW-0862">Zinc</keyword>
<dbReference type="GO" id="GO:0008237">
    <property type="term" value="F:metallopeptidase activity"/>
    <property type="evidence" value="ECO:0007669"/>
    <property type="project" value="UniProtKB-KW"/>
</dbReference>
<evidence type="ECO:0000256" key="3">
    <source>
        <dbReference type="ARBA" id="ARBA00022438"/>
    </source>
</evidence>